<comment type="caution">
    <text evidence="5">The sequence shown here is derived from an EMBL/GenBank/DDBJ whole genome shotgun (WGS) entry which is preliminary data.</text>
</comment>
<reference evidence="5" key="1">
    <citation type="journal article" date="2021" name="Front. Microbiol.">
        <title>Comprehensive Comparative Genomics and Phenotyping of Methylobacterium Species.</title>
        <authorList>
            <person name="Alessa O."/>
            <person name="Ogura Y."/>
            <person name="Fujitani Y."/>
            <person name="Takami H."/>
            <person name="Hayashi T."/>
            <person name="Sahin N."/>
            <person name="Tani A."/>
        </authorList>
    </citation>
    <scope>NUCLEOTIDE SEQUENCE</scope>
    <source>
        <strain evidence="5">NBRC 15686</strain>
    </source>
</reference>
<dbReference type="EMBL" id="BPRC01000004">
    <property type="protein sequence ID" value="GJE64532.1"/>
    <property type="molecule type" value="Genomic_DNA"/>
</dbReference>
<evidence type="ECO:0000256" key="2">
    <source>
        <dbReference type="ARBA" id="ARBA00022676"/>
    </source>
</evidence>
<feature type="domain" description="Glycosyltransferase 2-like" evidence="4">
    <location>
        <begin position="39"/>
        <end position="172"/>
    </location>
</feature>
<dbReference type="PANTHER" id="PTHR43179:SF12">
    <property type="entry name" value="GALACTOFURANOSYLTRANSFERASE GLFT2"/>
    <property type="match status" value="1"/>
</dbReference>
<evidence type="ECO:0000313" key="6">
    <source>
        <dbReference type="Proteomes" id="UP001055039"/>
    </source>
</evidence>
<evidence type="ECO:0000259" key="4">
    <source>
        <dbReference type="Pfam" id="PF00535"/>
    </source>
</evidence>
<dbReference type="PANTHER" id="PTHR43179">
    <property type="entry name" value="RHAMNOSYLTRANSFERASE WBBL"/>
    <property type="match status" value="1"/>
</dbReference>
<keyword evidence="2" id="KW-0328">Glycosyltransferase</keyword>
<reference evidence="5" key="2">
    <citation type="submission" date="2021-08" db="EMBL/GenBank/DDBJ databases">
        <authorList>
            <person name="Tani A."/>
            <person name="Ola A."/>
            <person name="Ogura Y."/>
            <person name="Katsura K."/>
            <person name="Hayashi T."/>
        </authorList>
    </citation>
    <scope>NUCLEOTIDE SEQUENCE</scope>
    <source>
        <strain evidence="5">NBRC 15686</strain>
    </source>
</reference>
<evidence type="ECO:0000256" key="1">
    <source>
        <dbReference type="ARBA" id="ARBA00006739"/>
    </source>
</evidence>
<evidence type="ECO:0000313" key="5">
    <source>
        <dbReference type="EMBL" id="GJE64532.1"/>
    </source>
</evidence>
<dbReference type="InterPro" id="IPR029044">
    <property type="entry name" value="Nucleotide-diphossugar_trans"/>
</dbReference>
<gene>
    <name evidence="5" type="ORF">LNAOJCKE_1738</name>
</gene>
<dbReference type="InterPro" id="IPR001173">
    <property type="entry name" value="Glyco_trans_2-like"/>
</dbReference>
<accession>A0ABQ4UBJ5</accession>
<evidence type="ECO:0000256" key="3">
    <source>
        <dbReference type="ARBA" id="ARBA00022679"/>
    </source>
</evidence>
<dbReference type="RefSeq" id="WP_238223959.1">
    <property type="nucleotide sequence ID" value="NZ_BAAADH010000005.1"/>
</dbReference>
<protein>
    <recommendedName>
        <fullName evidence="4">Glycosyltransferase 2-like domain-containing protein</fullName>
    </recommendedName>
</protein>
<keyword evidence="3" id="KW-0808">Transferase</keyword>
<dbReference type="Gene3D" id="3.90.550.10">
    <property type="entry name" value="Spore Coat Polysaccharide Biosynthesis Protein SpsA, Chain A"/>
    <property type="match status" value="1"/>
</dbReference>
<dbReference type="Pfam" id="PF00535">
    <property type="entry name" value="Glycos_transf_2"/>
    <property type="match status" value="1"/>
</dbReference>
<proteinExistence type="inferred from homology"/>
<dbReference type="Proteomes" id="UP001055039">
    <property type="component" value="Unassembled WGS sequence"/>
</dbReference>
<dbReference type="SUPFAM" id="SSF53448">
    <property type="entry name" value="Nucleotide-diphospho-sugar transferases"/>
    <property type="match status" value="1"/>
</dbReference>
<keyword evidence="6" id="KW-1185">Reference proteome</keyword>
<sequence>MTASMNHGGTWRMPSRRDECAATYEVVHHGPVEAPEVVVCIPTMRRPHLLTRTLQSLAAQDVRLPFVCLVADNDPSGREGAAIAKAFLQGSSLAGAVIVVPRAGNCEACSAAFAAARTLYPSAPFIAMIDDDEEAEPDWLRHLLEAQERSGADLVGGPVVAKFERSDAGFFAAHPVFLPYYSTTGPVPFLYGSGNVLIRATVLDRIGYPNFDDAFNFVGGGDIDFFKRCCAAGFTAWFENGARASETVPIARTQLRWVLARSLRYGAINYMIERKQVRTIGGQARILAKSIALLGLSPIRAARRLLASRNPLIASHPIAEAVGRIGAQFRLRPEQYRKAR</sequence>
<comment type="similarity">
    <text evidence="1">Belongs to the glycosyltransferase 2 family.</text>
</comment>
<organism evidence="5 6">
    <name type="scientific">Methylorubrum aminovorans</name>
    <dbReference type="NCBI Taxonomy" id="269069"/>
    <lineage>
        <taxon>Bacteria</taxon>
        <taxon>Pseudomonadati</taxon>
        <taxon>Pseudomonadota</taxon>
        <taxon>Alphaproteobacteria</taxon>
        <taxon>Hyphomicrobiales</taxon>
        <taxon>Methylobacteriaceae</taxon>
        <taxon>Methylorubrum</taxon>
    </lineage>
</organism>
<name>A0ABQ4UBJ5_9HYPH</name>